<dbReference type="VEuPathDB" id="FungiDB:jhhlp_005456"/>
<sequence length="599" mass="68273">MVQNFIAACNNPIGPSSRQESSEEVPPASTLAPSGTAYYGATHWAAFLNHVRDIKTAIEKEEAAGTVPNTLSLSPPELSPVTTPGNITPDPIFGKVESITLRDVMDSLGCRQDVDKLLAIYFRCQYVVSSFIHVPRFQREYERFRTNPESTSFLWISILFSILANASMIAKAKGYDANMSMPIPPPALYTARAMQCLVAGQYLTDKKYAVEALLLYVHTRNVASQDSNAALWAIFGLATRLAQRGGYHRDPKHLSRRISPFETEMRRRVWFFVEAFDVLLSLHLGVPTIIHEEETDTDFITNHPDEDFDEDTETMPPPRPPLDPTPILSYSIKAKSIRIMRRVMRHALSTKKPDYDKTWALHAEIQQSYSEIPACLQYRPIQSTSFSEPNETIMFRLTHELMYNRAMCLLHRPYLTFEKDRELHRPSRKICSESARRILDLHVEYDREIRPGGRLYEDRYMFSVLTMHEFMVAAMVVCLDLNESAPARHAIHRMRAVQAIWNERASTSRDARHASIVLSAMLQRVGTRRLVDMSSRELPGWQATVNTGSIAVPTNTRTEDIGSAFDVSYDFLDFLPLDNAFNDPANLDWNLLDQWLHVE</sequence>
<dbReference type="OrthoDB" id="5431381at2759"/>
<comment type="subcellular location">
    <subcellularLocation>
        <location evidence="1">Nucleus</location>
    </subcellularLocation>
</comment>
<dbReference type="GO" id="GO:0006351">
    <property type="term" value="P:DNA-templated transcription"/>
    <property type="evidence" value="ECO:0007669"/>
    <property type="project" value="InterPro"/>
</dbReference>
<proteinExistence type="predicted"/>
<evidence type="ECO:0000313" key="5">
    <source>
        <dbReference type="EMBL" id="PKS08180.1"/>
    </source>
</evidence>
<dbReference type="CDD" id="cd12148">
    <property type="entry name" value="fungal_TF_MHR"/>
    <property type="match status" value="1"/>
</dbReference>
<evidence type="ECO:0000313" key="6">
    <source>
        <dbReference type="Proteomes" id="UP000233524"/>
    </source>
</evidence>
<dbReference type="EMBL" id="NLAX01000700">
    <property type="protein sequence ID" value="PKS08180.1"/>
    <property type="molecule type" value="Genomic_DNA"/>
</dbReference>
<dbReference type="GO" id="GO:0005634">
    <property type="term" value="C:nucleus"/>
    <property type="evidence" value="ECO:0007669"/>
    <property type="project" value="UniProtKB-SubCell"/>
</dbReference>
<organism evidence="5 6">
    <name type="scientific">Lomentospora prolificans</name>
    <dbReference type="NCBI Taxonomy" id="41688"/>
    <lineage>
        <taxon>Eukaryota</taxon>
        <taxon>Fungi</taxon>
        <taxon>Dikarya</taxon>
        <taxon>Ascomycota</taxon>
        <taxon>Pezizomycotina</taxon>
        <taxon>Sordariomycetes</taxon>
        <taxon>Hypocreomycetidae</taxon>
        <taxon>Microascales</taxon>
        <taxon>Microascaceae</taxon>
        <taxon>Lomentospora</taxon>
    </lineage>
</organism>
<gene>
    <name evidence="5" type="ORF">jhhlp_005456</name>
</gene>
<evidence type="ECO:0000256" key="3">
    <source>
        <dbReference type="SAM" id="MobiDB-lite"/>
    </source>
</evidence>
<dbReference type="AlphaFoldDB" id="A0A2N3N6V4"/>
<dbReference type="SMART" id="SM00906">
    <property type="entry name" value="Fungal_trans"/>
    <property type="match status" value="1"/>
</dbReference>
<evidence type="ECO:0000259" key="4">
    <source>
        <dbReference type="SMART" id="SM00906"/>
    </source>
</evidence>
<dbReference type="PANTHER" id="PTHR31001">
    <property type="entry name" value="UNCHARACTERIZED TRANSCRIPTIONAL REGULATORY PROTEIN"/>
    <property type="match status" value="1"/>
</dbReference>
<dbReference type="GO" id="GO:0003677">
    <property type="term" value="F:DNA binding"/>
    <property type="evidence" value="ECO:0007669"/>
    <property type="project" value="InterPro"/>
</dbReference>
<keyword evidence="6" id="KW-1185">Reference proteome</keyword>
<accession>A0A2N3N6V4</accession>
<feature type="region of interest" description="Disordered" evidence="3">
    <location>
        <begin position="299"/>
        <end position="325"/>
    </location>
</feature>
<keyword evidence="2" id="KW-0539">Nucleus</keyword>
<feature type="region of interest" description="Disordered" evidence="3">
    <location>
        <begin position="9"/>
        <end position="31"/>
    </location>
</feature>
<reference evidence="5 6" key="1">
    <citation type="journal article" date="2017" name="G3 (Bethesda)">
        <title>First Draft Genome Sequence of the Pathogenic Fungus Lomentospora prolificans (Formerly Scedosporium prolificans).</title>
        <authorList>
            <person name="Luo R."/>
            <person name="Zimin A."/>
            <person name="Workman R."/>
            <person name="Fan Y."/>
            <person name="Pertea G."/>
            <person name="Grossman N."/>
            <person name="Wear M.P."/>
            <person name="Jia B."/>
            <person name="Miller H."/>
            <person name="Casadevall A."/>
            <person name="Timp W."/>
            <person name="Zhang S.X."/>
            <person name="Salzberg S.L."/>
        </authorList>
    </citation>
    <scope>NUCLEOTIDE SEQUENCE [LARGE SCALE GENOMIC DNA]</scope>
    <source>
        <strain evidence="5 6">JHH-5317</strain>
    </source>
</reference>
<comment type="caution">
    <text evidence="5">The sequence shown here is derived from an EMBL/GenBank/DDBJ whole genome shotgun (WGS) entry which is preliminary data.</text>
</comment>
<dbReference type="InterPro" id="IPR050613">
    <property type="entry name" value="Sec_Metabolite_Reg"/>
</dbReference>
<dbReference type="STRING" id="41688.A0A2N3N6V4"/>
<dbReference type="PANTHER" id="PTHR31001:SF49">
    <property type="entry name" value="ZN(II)2CYS6 TRANSCRIPTION FACTOR (EUROFUNG)"/>
    <property type="match status" value="1"/>
</dbReference>
<feature type="compositionally biased region" description="Pro residues" evidence="3">
    <location>
        <begin position="315"/>
        <end position="324"/>
    </location>
</feature>
<dbReference type="InParanoid" id="A0A2N3N6V4"/>
<evidence type="ECO:0000256" key="1">
    <source>
        <dbReference type="ARBA" id="ARBA00004123"/>
    </source>
</evidence>
<evidence type="ECO:0000256" key="2">
    <source>
        <dbReference type="ARBA" id="ARBA00023242"/>
    </source>
</evidence>
<protein>
    <recommendedName>
        <fullName evidence="4">Xylanolytic transcriptional activator regulatory domain-containing protein</fullName>
    </recommendedName>
</protein>
<dbReference type="Pfam" id="PF04082">
    <property type="entry name" value="Fungal_trans"/>
    <property type="match status" value="1"/>
</dbReference>
<feature type="domain" description="Xylanolytic transcriptional activator regulatory" evidence="4">
    <location>
        <begin position="231"/>
        <end position="306"/>
    </location>
</feature>
<dbReference type="GO" id="GO:0008270">
    <property type="term" value="F:zinc ion binding"/>
    <property type="evidence" value="ECO:0007669"/>
    <property type="project" value="InterPro"/>
</dbReference>
<name>A0A2N3N6V4_9PEZI</name>
<dbReference type="Proteomes" id="UP000233524">
    <property type="component" value="Unassembled WGS sequence"/>
</dbReference>
<dbReference type="InterPro" id="IPR007219">
    <property type="entry name" value="XnlR_reg_dom"/>
</dbReference>